<sequence length="746" mass="79518">VETGPFSVGDGSGSYVKLTYSSSELTINQSVSVSGNISATNTLSGSNLDVDTIYLGGATIILHCNSTFTGSFYLDTLDSVETMVSSLPFAVETGPFSVGDGSGSYVKLTYSSSELTINQSVSVSGNISATNTLSGSNLDVDTIYLGGATMTYYTSDIDNDGTADNYVDIDKYLQLYQKLSIDDGSGNNVLLSFDGTTFSSSDPIVIEDSITLNDTSNALTSTLSIYNDSGTARFLSDSPLYLPNTDDKYSTVLTDSSVSMKEGSVFNLEFDGERTYSLPVLGTPITFQDVFSETDSNGDRYKANLYFHGPNDSFMADKKFAFVSSAHHVRKTAFVMGAGSNLAVLASIPEEKLTMATDVVASMPSATQYLSFDFAISLGSTGGAGGDDVYLVDLVSPSGANGFAISQIFFKFSSAEFTSSSTLAYDDATTVTDYQRLSDDYVRAAPQKFSVSMNQTVGTLVFNTKSSIDVNAIVLSDSVSSGGDDISDPITGFSGLVANFIKADIFAFGETTGQAAVLVAKDENELILDHANIFSFEQTQVRFGLFSNASSVNLTQASATYVYDVNDPVNGDYGLDSTNSGNFLSIDQNISLDGGVIMLEGTQTIQSKERTSLVPTTGLASFTYDSMNAFTNSFNVMRLADAEPAFFGMDVVRSTNVGTMADPCESVMNTNLNIRNRCDYTGQSFYAMSVSSSGDHYMQLCVCVVMYSMSTSPPKSTPTVWGAGPIISFNSTDSLKLQNDYIITDT</sequence>
<reference evidence="1" key="1">
    <citation type="submission" date="2022-03" db="EMBL/GenBank/DDBJ databases">
        <title>Draft genome sequence of Aduncisulcus paluster, a free-living microaerophilic Fornicata.</title>
        <authorList>
            <person name="Yuyama I."/>
            <person name="Kume K."/>
            <person name="Tamura T."/>
            <person name="Inagaki Y."/>
            <person name="Hashimoto T."/>
        </authorList>
    </citation>
    <scope>NUCLEOTIDE SEQUENCE</scope>
    <source>
        <strain evidence="1">NY0171</strain>
    </source>
</reference>
<protein>
    <submittedName>
        <fullName evidence="1">Uncharacterized protein</fullName>
    </submittedName>
</protein>
<name>A0ABQ5KQ42_9EUKA</name>
<comment type="caution">
    <text evidence="1">The sequence shown here is derived from an EMBL/GenBank/DDBJ whole genome shotgun (WGS) entry which is preliminary data.</text>
</comment>
<accession>A0ABQ5KQ42</accession>
<evidence type="ECO:0000313" key="1">
    <source>
        <dbReference type="EMBL" id="GKT34608.1"/>
    </source>
</evidence>
<organism evidence="1 2">
    <name type="scientific">Aduncisulcus paluster</name>
    <dbReference type="NCBI Taxonomy" id="2918883"/>
    <lineage>
        <taxon>Eukaryota</taxon>
        <taxon>Metamonada</taxon>
        <taxon>Carpediemonas-like organisms</taxon>
        <taxon>Aduncisulcus</taxon>
    </lineage>
</organism>
<keyword evidence="2" id="KW-1185">Reference proteome</keyword>
<dbReference type="EMBL" id="BQXS01010836">
    <property type="protein sequence ID" value="GKT34608.1"/>
    <property type="molecule type" value="Genomic_DNA"/>
</dbReference>
<feature type="non-terminal residue" evidence="1">
    <location>
        <position position="1"/>
    </location>
</feature>
<proteinExistence type="predicted"/>
<gene>
    <name evidence="1" type="ORF">ADUPG1_007934</name>
</gene>
<dbReference type="Proteomes" id="UP001057375">
    <property type="component" value="Unassembled WGS sequence"/>
</dbReference>
<evidence type="ECO:0000313" key="2">
    <source>
        <dbReference type="Proteomes" id="UP001057375"/>
    </source>
</evidence>